<dbReference type="AlphaFoldDB" id="A0AA38L7M3"/>
<evidence type="ECO:0000313" key="3">
    <source>
        <dbReference type="Proteomes" id="UP000824469"/>
    </source>
</evidence>
<gene>
    <name evidence="2" type="ORF">KI387_044732</name>
</gene>
<evidence type="ECO:0000313" key="2">
    <source>
        <dbReference type="EMBL" id="KAH9310327.1"/>
    </source>
</evidence>
<feature type="non-terminal residue" evidence="2">
    <location>
        <position position="73"/>
    </location>
</feature>
<feature type="region of interest" description="Disordered" evidence="1">
    <location>
        <begin position="1"/>
        <end position="40"/>
    </location>
</feature>
<proteinExistence type="predicted"/>
<keyword evidence="3" id="KW-1185">Reference proteome</keyword>
<sequence length="73" mass="7858">MGSNGNSKKRQQQQQQQTRRAAVVDQAGRDSTSRQEPLKGDVVELLGGAAGEMPCVRGLCQVGSYNRSLQEPA</sequence>
<reference evidence="2 3" key="1">
    <citation type="journal article" date="2021" name="Nat. Plants">
        <title>The Taxus genome provides insights into paclitaxel biosynthesis.</title>
        <authorList>
            <person name="Xiong X."/>
            <person name="Gou J."/>
            <person name="Liao Q."/>
            <person name="Li Y."/>
            <person name="Zhou Q."/>
            <person name="Bi G."/>
            <person name="Li C."/>
            <person name="Du R."/>
            <person name="Wang X."/>
            <person name="Sun T."/>
            <person name="Guo L."/>
            <person name="Liang H."/>
            <person name="Lu P."/>
            <person name="Wu Y."/>
            <person name="Zhang Z."/>
            <person name="Ro D.K."/>
            <person name="Shang Y."/>
            <person name="Huang S."/>
            <person name="Yan J."/>
        </authorList>
    </citation>
    <scope>NUCLEOTIDE SEQUENCE [LARGE SCALE GENOMIC DNA]</scope>
    <source>
        <strain evidence="2">Ta-2019</strain>
    </source>
</reference>
<feature type="compositionally biased region" description="Basic and acidic residues" evidence="1">
    <location>
        <begin position="27"/>
        <end position="40"/>
    </location>
</feature>
<accession>A0AA38L7M3</accession>
<dbReference type="EMBL" id="JAHRHJ020000007">
    <property type="protein sequence ID" value="KAH9310327.1"/>
    <property type="molecule type" value="Genomic_DNA"/>
</dbReference>
<name>A0AA38L7M3_TAXCH</name>
<comment type="caution">
    <text evidence="2">The sequence shown here is derived from an EMBL/GenBank/DDBJ whole genome shotgun (WGS) entry which is preliminary data.</text>
</comment>
<dbReference type="Proteomes" id="UP000824469">
    <property type="component" value="Unassembled WGS sequence"/>
</dbReference>
<organism evidence="2 3">
    <name type="scientific">Taxus chinensis</name>
    <name type="common">Chinese yew</name>
    <name type="synonym">Taxus wallichiana var. chinensis</name>
    <dbReference type="NCBI Taxonomy" id="29808"/>
    <lineage>
        <taxon>Eukaryota</taxon>
        <taxon>Viridiplantae</taxon>
        <taxon>Streptophyta</taxon>
        <taxon>Embryophyta</taxon>
        <taxon>Tracheophyta</taxon>
        <taxon>Spermatophyta</taxon>
        <taxon>Pinopsida</taxon>
        <taxon>Pinidae</taxon>
        <taxon>Conifers II</taxon>
        <taxon>Cupressales</taxon>
        <taxon>Taxaceae</taxon>
        <taxon>Taxus</taxon>
    </lineage>
</organism>
<evidence type="ECO:0000256" key="1">
    <source>
        <dbReference type="SAM" id="MobiDB-lite"/>
    </source>
</evidence>
<protein>
    <submittedName>
        <fullName evidence="2">Uncharacterized protein</fullName>
    </submittedName>
</protein>